<keyword evidence="2" id="KW-0802">TPR repeat</keyword>
<dbReference type="Pfam" id="PF13181">
    <property type="entry name" value="TPR_8"/>
    <property type="match status" value="1"/>
</dbReference>
<reference evidence="5" key="1">
    <citation type="journal article" date="2021" name="Int. J. Syst. Evol. Microbiol.">
        <title>Bradyrhizobium septentrionale sp. nov. (sv. septentrionale) and Bradyrhizobium quebecense sp. nov. (sv. septentrionale) associated with legumes native to Canada possess rearranged symbiosis genes and numerous insertion sequences.</title>
        <authorList>
            <person name="Bromfield E.S.P."/>
            <person name="Cloutier S."/>
        </authorList>
    </citation>
    <scope>NUCLEOTIDE SEQUENCE</scope>
    <source>
        <strain evidence="5">5S5</strain>
    </source>
</reference>
<sequence>MTIGGDIYQFGPFRLDPAAGILYRGAEPTMLGQRAVALLRRLLENAGVPVSKDALVEAGWGGLAVADNNLTVQIAALRRVLAEAADAESWIETLPRRGYRYVGPAVVTNVPDASAAARAASAPTLPDKPSVAVMPFSNLSGDPEQEYFADGMVDDIITGLARINWLFVIARNSTFTYKGRVVDMKQVGRELGVRYVLEGSVRKAGCNVRVTGQMIDASTGAHVWAERYDRSSDDIFALQDEIALSAVGGIAPSVRRAEIDRVKRKRPDSLDAYDLVLRAQLDVDSGMPEQVTRALVLLERAIELDPAYALAHGNAAMCHHCLFLRAGLREANRAASIRHARSAIVHGQDDAAALTLAGFSIGMDGHDRGAAFTALEAALAISPSSALTYILGSVILGWGGDAERAIEWSERGMRLSPFDPWAFAAFDAQAMSHLLRGRYDESCRAAYRSVQANPAHSITYVQLAAALAKLGRLEEAKAAAARVLELHPTFRYSRQFAGVNCAPALAAALGDALRTAGLPE</sequence>
<dbReference type="PROSITE" id="PS50005">
    <property type="entry name" value="TPR"/>
    <property type="match status" value="1"/>
</dbReference>
<reference evidence="5" key="2">
    <citation type="submission" date="2024-03" db="EMBL/GenBank/DDBJ databases">
        <authorList>
            <person name="Bromfield E.S.P."/>
            <person name="Cloutier S."/>
        </authorList>
    </citation>
    <scope>NUCLEOTIDE SEQUENCE</scope>
    <source>
        <strain evidence="5">5S5</strain>
    </source>
</reference>
<dbReference type="CDD" id="cd00383">
    <property type="entry name" value="trans_reg_C"/>
    <property type="match status" value="1"/>
</dbReference>
<dbReference type="InterPro" id="IPR036388">
    <property type="entry name" value="WH-like_DNA-bd_sf"/>
</dbReference>
<feature type="domain" description="OmpR/PhoB-type" evidence="4">
    <location>
        <begin position="5"/>
        <end position="103"/>
    </location>
</feature>
<dbReference type="InterPro" id="IPR011990">
    <property type="entry name" value="TPR-like_helical_dom_sf"/>
</dbReference>
<dbReference type="Pfam" id="PF00486">
    <property type="entry name" value="Trans_reg_C"/>
    <property type="match status" value="1"/>
</dbReference>
<evidence type="ECO:0000256" key="2">
    <source>
        <dbReference type="PROSITE-ProRule" id="PRU00339"/>
    </source>
</evidence>
<dbReference type="Gene3D" id="3.40.50.10070">
    <property type="entry name" value="TolB, N-terminal domain"/>
    <property type="match status" value="1"/>
</dbReference>
<dbReference type="InterPro" id="IPR019734">
    <property type="entry name" value="TPR_rpt"/>
</dbReference>
<gene>
    <name evidence="5" type="ORF">WDK88_09430</name>
</gene>
<organism evidence="5 6">
    <name type="scientific">Bradyrhizobium septentrionale</name>
    <dbReference type="NCBI Taxonomy" id="1404411"/>
    <lineage>
        <taxon>Bacteria</taxon>
        <taxon>Pseudomonadati</taxon>
        <taxon>Pseudomonadota</taxon>
        <taxon>Alphaproteobacteria</taxon>
        <taxon>Hyphomicrobiales</taxon>
        <taxon>Nitrobacteraceae</taxon>
        <taxon>Bradyrhizobium</taxon>
    </lineage>
</organism>
<feature type="repeat" description="TPR" evidence="2">
    <location>
        <begin position="457"/>
        <end position="490"/>
    </location>
</feature>
<dbReference type="SUPFAM" id="SSF46894">
    <property type="entry name" value="C-terminal effector domain of the bipartite response regulators"/>
    <property type="match status" value="1"/>
</dbReference>
<feature type="DNA-binding region" description="OmpR/PhoB-type" evidence="3">
    <location>
        <begin position="5"/>
        <end position="103"/>
    </location>
</feature>
<name>A0ABZ2P3H9_9BRAD</name>
<accession>A0ABZ2P3H9</accession>
<keyword evidence="6" id="KW-1185">Reference proteome</keyword>
<proteinExistence type="predicted"/>
<dbReference type="SMART" id="SM00028">
    <property type="entry name" value="TPR"/>
    <property type="match status" value="2"/>
</dbReference>
<dbReference type="InterPro" id="IPR016032">
    <property type="entry name" value="Sig_transdc_resp-reg_C-effctor"/>
</dbReference>
<dbReference type="RefSeq" id="WP_338821914.1">
    <property type="nucleotide sequence ID" value="NZ_CP147708.1"/>
</dbReference>
<dbReference type="Gene3D" id="1.25.40.10">
    <property type="entry name" value="Tetratricopeptide repeat domain"/>
    <property type="match status" value="1"/>
</dbReference>
<dbReference type="PROSITE" id="PS51755">
    <property type="entry name" value="OMPR_PHOB"/>
    <property type="match status" value="1"/>
</dbReference>
<dbReference type="SMART" id="SM00862">
    <property type="entry name" value="Trans_reg_C"/>
    <property type="match status" value="1"/>
</dbReference>
<evidence type="ECO:0000256" key="1">
    <source>
        <dbReference type="ARBA" id="ARBA00023125"/>
    </source>
</evidence>
<dbReference type="EMBL" id="CP147711">
    <property type="protein sequence ID" value="WXC81796.1"/>
    <property type="molecule type" value="Genomic_DNA"/>
</dbReference>
<evidence type="ECO:0000259" key="4">
    <source>
        <dbReference type="PROSITE" id="PS51755"/>
    </source>
</evidence>
<dbReference type="Proteomes" id="UP001432046">
    <property type="component" value="Chromosome"/>
</dbReference>
<evidence type="ECO:0000313" key="5">
    <source>
        <dbReference type="EMBL" id="WXC81796.1"/>
    </source>
</evidence>
<keyword evidence="1 3" id="KW-0238">DNA-binding</keyword>
<dbReference type="SUPFAM" id="SSF48452">
    <property type="entry name" value="TPR-like"/>
    <property type="match status" value="1"/>
</dbReference>
<dbReference type="Gene3D" id="1.10.10.10">
    <property type="entry name" value="Winged helix-like DNA-binding domain superfamily/Winged helix DNA-binding domain"/>
    <property type="match status" value="1"/>
</dbReference>
<protein>
    <submittedName>
        <fullName evidence="5">Winged helix-turn-helix domain-containing tetratricopeptide repeat protein</fullName>
    </submittedName>
</protein>
<dbReference type="InterPro" id="IPR001867">
    <property type="entry name" value="OmpR/PhoB-type_DNA-bd"/>
</dbReference>
<evidence type="ECO:0000256" key="3">
    <source>
        <dbReference type="PROSITE-ProRule" id="PRU01091"/>
    </source>
</evidence>
<evidence type="ECO:0000313" key="6">
    <source>
        <dbReference type="Proteomes" id="UP001432046"/>
    </source>
</evidence>